<dbReference type="Pfam" id="PF09084">
    <property type="entry name" value="NMT1"/>
    <property type="match status" value="1"/>
</dbReference>
<feature type="chain" id="PRO_5020390627" evidence="1">
    <location>
        <begin position="27"/>
        <end position="361"/>
    </location>
</feature>
<organism evidence="3 4">
    <name type="scientific">Aquabacter spiritensis</name>
    <dbReference type="NCBI Taxonomy" id="933073"/>
    <lineage>
        <taxon>Bacteria</taxon>
        <taxon>Pseudomonadati</taxon>
        <taxon>Pseudomonadota</taxon>
        <taxon>Alphaproteobacteria</taxon>
        <taxon>Hyphomicrobiales</taxon>
        <taxon>Xanthobacteraceae</taxon>
        <taxon>Aquabacter</taxon>
    </lineage>
</organism>
<dbReference type="Gene3D" id="3.40.190.10">
    <property type="entry name" value="Periplasmic binding protein-like II"/>
    <property type="match status" value="2"/>
</dbReference>
<evidence type="ECO:0000313" key="3">
    <source>
        <dbReference type="EMBL" id="TCT06107.1"/>
    </source>
</evidence>
<evidence type="ECO:0000259" key="2">
    <source>
        <dbReference type="Pfam" id="PF09084"/>
    </source>
</evidence>
<dbReference type="SUPFAM" id="SSF53850">
    <property type="entry name" value="Periplasmic binding protein-like II"/>
    <property type="match status" value="1"/>
</dbReference>
<dbReference type="InterPro" id="IPR015168">
    <property type="entry name" value="SsuA/THI5"/>
</dbReference>
<keyword evidence="1" id="KW-0732">Signal</keyword>
<name>A0A4R3M445_9HYPH</name>
<dbReference type="AlphaFoldDB" id="A0A4R3M445"/>
<sequence>MLNRRSFNALLGAAGASLAFPTFSFAKDAAVVRLGNAAGIIDPQLVFMTVGQNPKVNYYAKEGVAMEIMNMSGAGQTLQAVASGNCETSAVSPVAFLNAYAKNPRLDVIFPYCWLREPHWSVAVKPDSPVKSLAELKGKKVGIRNQGDTGYFGARAMFQELGINPDSDVEWVAVGEGGPAGDAVYRGRVDAMAFWDASFARIAIAGFPLRQLPNTEGMKQLFGNSYGVQKSALKQNRDTVVRFFRAMAKSTVFAYANIDNAILLHWEIYPESKPKGRTEEQAMEEARIIVASRADKWMPQPWQPDQRFGAHSKEQWEAQVAFAGLEGQVKDVSGVSTKDLLDEINAFDKATVIAEAKALKM</sequence>
<dbReference type="OrthoDB" id="6522570at2"/>
<reference evidence="3 4" key="1">
    <citation type="submission" date="2019-03" db="EMBL/GenBank/DDBJ databases">
        <title>Genomic Encyclopedia of Type Strains, Phase IV (KMG-IV): sequencing the most valuable type-strain genomes for metagenomic binning, comparative biology and taxonomic classification.</title>
        <authorList>
            <person name="Goeker M."/>
        </authorList>
    </citation>
    <scope>NUCLEOTIDE SEQUENCE [LARGE SCALE GENOMIC DNA]</scope>
    <source>
        <strain evidence="3 4">DSM 9035</strain>
    </source>
</reference>
<dbReference type="RefSeq" id="WP_132030624.1">
    <property type="nucleotide sequence ID" value="NZ_SMAI01000003.1"/>
</dbReference>
<protein>
    <submittedName>
        <fullName evidence="3">NitT/TauT family transport system substrate-binding protein</fullName>
    </submittedName>
</protein>
<accession>A0A4R3M445</accession>
<evidence type="ECO:0000313" key="4">
    <source>
        <dbReference type="Proteomes" id="UP000294664"/>
    </source>
</evidence>
<gene>
    <name evidence="3" type="ORF">EDC64_103211</name>
</gene>
<comment type="caution">
    <text evidence="3">The sequence shown here is derived from an EMBL/GenBank/DDBJ whole genome shotgun (WGS) entry which is preliminary data.</text>
</comment>
<dbReference type="PANTHER" id="PTHR30024:SF48">
    <property type="entry name" value="ABC TRANSPORTER SUBSTRATE-BINDING PROTEIN"/>
    <property type="match status" value="1"/>
</dbReference>
<dbReference type="Proteomes" id="UP000294664">
    <property type="component" value="Unassembled WGS sequence"/>
</dbReference>
<keyword evidence="4" id="KW-1185">Reference proteome</keyword>
<dbReference type="EMBL" id="SMAI01000003">
    <property type="protein sequence ID" value="TCT06107.1"/>
    <property type="molecule type" value="Genomic_DNA"/>
</dbReference>
<feature type="signal peptide" evidence="1">
    <location>
        <begin position="1"/>
        <end position="26"/>
    </location>
</feature>
<feature type="domain" description="SsuA/THI5-like" evidence="2">
    <location>
        <begin position="57"/>
        <end position="259"/>
    </location>
</feature>
<evidence type="ECO:0000256" key="1">
    <source>
        <dbReference type="SAM" id="SignalP"/>
    </source>
</evidence>
<dbReference type="PANTHER" id="PTHR30024">
    <property type="entry name" value="ALIPHATIC SULFONATES-BINDING PROTEIN-RELATED"/>
    <property type="match status" value="1"/>
</dbReference>
<proteinExistence type="predicted"/>